<name>A0ABD1J9B0_9TELE</name>
<dbReference type="EMBL" id="JBHFQA010000019">
    <property type="protein sequence ID" value="KAL2082611.1"/>
    <property type="molecule type" value="Genomic_DNA"/>
</dbReference>
<reference evidence="4 5" key="1">
    <citation type="submission" date="2024-09" db="EMBL/GenBank/DDBJ databases">
        <title>A chromosome-level genome assembly of Gray's grenadier anchovy, Coilia grayii.</title>
        <authorList>
            <person name="Fu Z."/>
        </authorList>
    </citation>
    <scope>NUCLEOTIDE SEQUENCE [LARGE SCALE GENOMIC DNA]</scope>
    <source>
        <strain evidence="4">G4</strain>
        <tissue evidence="4">Muscle</tissue>
    </source>
</reference>
<dbReference type="PANTHER" id="PTHR46780">
    <property type="entry name" value="PROTEIN EVA-1"/>
    <property type="match status" value="1"/>
</dbReference>
<dbReference type="InterPro" id="IPR000922">
    <property type="entry name" value="Lectin_gal-bd_dom"/>
</dbReference>
<sequence>MDELPICQNDGQLQLLPSDCQSETTLQVLTTRCQGRQSCSIRASSREFGDPCYAGTRKYLNVIYTCGESVQIPQRHPHLR</sequence>
<accession>A0ABD1J9B0</accession>
<keyword evidence="5" id="KW-1185">Reference proteome</keyword>
<keyword evidence="1" id="KW-0430">Lectin</keyword>
<dbReference type="AlphaFoldDB" id="A0ABD1J9B0"/>
<dbReference type="Pfam" id="PF02140">
    <property type="entry name" value="SUEL_Lectin"/>
    <property type="match status" value="1"/>
</dbReference>
<dbReference type="CDD" id="cd22829">
    <property type="entry name" value="Gal_Rha_Lectin_EVA1_EVA1C_rpt2"/>
    <property type="match status" value="1"/>
</dbReference>
<dbReference type="Gene3D" id="2.60.120.740">
    <property type="match status" value="1"/>
</dbReference>
<keyword evidence="2" id="KW-0677">Repeat</keyword>
<evidence type="ECO:0000256" key="2">
    <source>
        <dbReference type="ARBA" id="ARBA00022737"/>
    </source>
</evidence>
<dbReference type="Proteomes" id="UP001591681">
    <property type="component" value="Unassembled WGS sequence"/>
</dbReference>
<organism evidence="4 5">
    <name type="scientific">Coilia grayii</name>
    <name type="common">Gray's grenadier anchovy</name>
    <dbReference type="NCBI Taxonomy" id="363190"/>
    <lineage>
        <taxon>Eukaryota</taxon>
        <taxon>Metazoa</taxon>
        <taxon>Chordata</taxon>
        <taxon>Craniata</taxon>
        <taxon>Vertebrata</taxon>
        <taxon>Euteleostomi</taxon>
        <taxon>Actinopterygii</taxon>
        <taxon>Neopterygii</taxon>
        <taxon>Teleostei</taxon>
        <taxon>Clupei</taxon>
        <taxon>Clupeiformes</taxon>
        <taxon>Clupeoidei</taxon>
        <taxon>Engraulidae</taxon>
        <taxon>Coilinae</taxon>
        <taxon>Coilia</taxon>
    </lineage>
</organism>
<protein>
    <recommendedName>
        <fullName evidence="3">SUEL-type lectin domain-containing protein</fullName>
    </recommendedName>
</protein>
<dbReference type="InterPro" id="IPR043159">
    <property type="entry name" value="Lectin_gal-bd_sf"/>
</dbReference>
<gene>
    <name evidence="4" type="ORF">ACEWY4_022429</name>
</gene>
<evidence type="ECO:0000256" key="1">
    <source>
        <dbReference type="ARBA" id="ARBA00022734"/>
    </source>
</evidence>
<evidence type="ECO:0000313" key="4">
    <source>
        <dbReference type="EMBL" id="KAL2082611.1"/>
    </source>
</evidence>
<dbReference type="GO" id="GO:0030246">
    <property type="term" value="F:carbohydrate binding"/>
    <property type="evidence" value="ECO:0007669"/>
    <property type="project" value="UniProtKB-KW"/>
</dbReference>
<comment type="caution">
    <text evidence="4">The sequence shown here is derived from an EMBL/GenBank/DDBJ whole genome shotgun (WGS) entry which is preliminary data.</text>
</comment>
<feature type="domain" description="SUEL-type lectin" evidence="3">
    <location>
        <begin position="17"/>
        <end position="66"/>
    </location>
</feature>
<evidence type="ECO:0000313" key="5">
    <source>
        <dbReference type="Proteomes" id="UP001591681"/>
    </source>
</evidence>
<evidence type="ECO:0000259" key="3">
    <source>
        <dbReference type="Pfam" id="PF02140"/>
    </source>
</evidence>
<proteinExistence type="predicted"/>